<dbReference type="Proteomes" id="UP000318313">
    <property type="component" value="Chromosome"/>
</dbReference>
<protein>
    <recommendedName>
        <fullName evidence="4">Integral membrane protein</fullName>
    </recommendedName>
</protein>
<dbReference type="KEGG" id="gfm:Enr17x_04770"/>
<evidence type="ECO:0000313" key="2">
    <source>
        <dbReference type="EMBL" id="QDV48465.1"/>
    </source>
</evidence>
<keyword evidence="1" id="KW-1133">Transmembrane helix</keyword>
<feature type="transmembrane region" description="Helical" evidence="1">
    <location>
        <begin position="40"/>
        <end position="57"/>
    </location>
</feature>
<evidence type="ECO:0008006" key="4">
    <source>
        <dbReference type="Google" id="ProtNLM"/>
    </source>
</evidence>
<proteinExistence type="predicted"/>
<reference evidence="2 3" key="1">
    <citation type="submission" date="2019-03" db="EMBL/GenBank/DDBJ databases">
        <title>Deep-cultivation of Planctomycetes and their phenomic and genomic characterization uncovers novel biology.</title>
        <authorList>
            <person name="Wiegand S."/>
            <person name="Jogler M."/>
            <person name="Boedeker C."/>
            <person name="Pinto D."/>
            <person name="Vollmers J."/>
            <person name="Rivas-Marin E."/>
            <person name="Kohn T."/>
            <person name="Peeters S.H."/>
            <person name="Heuer A."/>
            <person name="Rast P."/>
            <person name="Oberbeckmann S."/>
            <person name="Bunk B."/>
            <person name="Jeske O."/>
            <person name="Meyerdierks A."/>
            <person name="Storesund J.E."/>
            <person name="Kallscheuer N."/>
            <person name="Luecker S."/>
            <person name="Lage O.M."/>
            <person name="Pohl T."/>
            <person name="Merkel B.J."/>
            <person name="Hornburger P."/>
            <person name="Mueller R.-W."/>
            <person name="Bruemmer F."/>
            <person name="Labrenz M."/>
            <person name="Spormann A.M."/>
            <person name="Op den Camp H."/>
            <person name="Overmann J."/>
            <person name="Amann R."/>
            <person name="Jetten M.S.M."/>
            <person name="Mascher T."/>
            <person name="Medema M.H."/>
            <person name="Devos D.P."/>
            <person name="Kaster A.-K."/>
            <person name="Ovreas L."/>
            <person name="Rohde M."/>
            <person name="Galperin M.Y."/>
            <person name="Jogler C."/>
        </authorList>
    </citation>
    <scope>NUCLEOTIDE SEQUENCE [LARGE SCALE GENOMIC DNA]</scope>
    <source>
        <strain evidence="2 3">Enr17</strain>
    </source>
</reference>
<keyword evidence="1" id="KW-0472">Membrane</keyword>
<dbReference type="AlphaFoldDB" id="A0A518I5X7"/>
<evidence type="ECO:0000256" key="1">
    <source>
        <dbReference type="SAM" id="Phobius"/>
    </source>
</evidence>
<feature type="transmembrane region" description="Helical" evidence="1">
    <location>
        <begin position="132"/>
        <end position="155"/>
    </location>
</feature>
<organism evidence="2 3">
    <name type="scientific">Gimesia fumaroli</name>
    <dbReference type="NCBI Taxonomy" id="2527976"/>
    <lineage>
        <taxon>Bacteria</taxon>
        <taxon>Pseudomonadati</taxon>
        <taxon>Planctomycetota</taxon>
        <taxon>Planctomycetia</taxon>
        <taxon>Planctomycetales</taxon>
        <taxon>Planctomycetaceae</taxon>
        <taxon>Gimesia</taxon>
    </lineage>
</organism>
<dbReference type="EMBL" id="CP037452">
    <property type="protein sequence ID" value="QDV48465.1"/>
    <property type="molecule type" value="Genomic_DNA"/>
</dbReference>
<name>A0A518I5X7_9PLAN</name>
<feature type="transmembrane region" description="Helical" evidence="1">
    <location>
        <begin position="63"/>
        <end position="81"/>
    </location>
</feature>
<evidence type="ECO:0000313" key="3">
    <source>
        <dbReference type="Proteomes" id="UP000318313"/>
    </source>
</evidence>
<accession>A0A518I5X7</accession>
<feature type="transmembrane region" description="Helical" evidence="1">
    <location>
        <begin position="161"/>
        <end position="183"/>
    </location>
</feature>
<keyword evidence="1" id="KW-0812">Transmembrane</keyword>
<dbReference type="RefSeq" id="WP_198000926.1">
    <property type="nucleotide sequence ID" value="NZ_CP037452.1"/>
</dbReference>
<keyword evidence="3" id="KW-1185">Reference proteome</keyword>
<sequence>MERSENESSRKHSALLTILLQEYEKLKDEQIARIGFRDNLIYVTLGVFGAILSFSLVDPEHYFALLVLPWTSFILGWTYLVNDEKISSLGRHIRNVLRLQLEEMTGGSIELLGWERAHRNDKHRLRRKFEQLAIDILTFVGPGIAAICAFLVLAKEQSKELWLLLLLESGCLLLLLFEIYVYADMKRSPNIEAIEATIASEPSETNT</sequence>
<gene>
    <name evidence="2" type="ORF">Enr17x_04770</name>
</gene>